<dbReference type="AlphaFoldDB" id="A0A0F2M8G4"/>
<evidence type="ECO:0000313" key="3">
    <source>
        <dbReference type="Proteomes" id="UP000033710"/>
    </source>
</evidence>
<reference evidence="2 3" key="2">
    <citation type="journal article" date="2015" name="Eukaryot. Cell">
        <title>Asexual propagation of a virulent clone complex in a human and feline outbreak of sporotrichosis.</title>
        <authorList>
            <person name="Teixeira Mde M."/>
            <person name="Rodrigues A.M."/>
            <person name="Tsui C.K."/>
            <person name="de Almeida L.G."/>
            <person name="Van Diepeningen A.D."/>
            <person name="van den Ende B.G."/>
            <person name="Fernandes G.F."/>
            <person name="Kano R."/>
            <person name="Hamelin R.C."/>
            <person name="Lopes-Bezerra L.M."/>
            <person name="Vasconcelos A.T."/>
            <person name="de Hoog S."/>
            <person name="de Camargo Z.P."/>
            <person name="Felipe M.S."/>
        </authorList>
    </citation>
    <scope>NUCLEOTIDE SEQUENCE [LARGE SCALE GENOMIC DNA]</scope>
    <source>
        <strain evidence="2 3">1099-18</strain>
    </source>
</reference>
<name>A0A0F2M8G4_SPOSC</name>
<dbReference type="EMBL" id="AXCR01000007">
    <property type="protein sequence ID" value="KJR85973.1"/>
    <property type="molecule type" value="Genomic_DNA"/>
</dbReference>
<dbReference type="VEuPathDB" id="FungiDB:SPSK_10149"/>
<evidence type="ECO:0000256" key="1">
    <source>
        <dbReference type="SAM" id="MobiDB-lite"/>
    </source>
</evidence>
<proteinExistence type="predicted"/>
<dbReference type="GeneID" id="27671978"/>
<evidence type="ECO:0000313" key="2">
    <source>
        <dbReference type="EMBL" id="KJR85973.1"/>
    </source>
</evidence>
<dbReference type="Proteomes" id="UP000033710">
    <property type="component" value="Unassembled WGS sequence"/>
</dbReference>
<feature type="compositionally biased region" description="Basic and acidic residues" evidence="1">
    <location>
        <begin position="47"/>
        <end position="60"/>
    </location>
</feature>
<dbReference type="KEGG" id="ssck:SPSK_10149"/>
<protein>
    <submittedName>
        <fullName evidence="2">Uncharacterized protein</fullName>
    </submittedName>
</protein>
<accession>A0A0F2M8G4</accession>
<organism evidence="2 3">
    <name type="scientific">Sporothrix schenckii 1099-18</name>
    <dbReference type="NCBI Taxonomy" id="1397361"/>
    <lineage>
        <taxon>Eukaryota</taxon>
        <taxon>Fungi</taxon>
        <taxon>Dikarya</taxon>
        <taxon>Ascomycota</taxon>
        <taxon>Pezizomycotina</taxon>
        <taxon>Sordariomycetes</taxon>
        <taxon>Sordariomycetidae</taxon>
        <taxon>Ophiostomatales</taxon>
        <taxon>Ophiostomataceae</taxon>
        <taxon>Sporothrix</taxon>
    </lineage>
</organism>
<gene>
    <name evidence="2" type="ORF">SPSK_10149</name>
</gene>
<feature type="region of interest" description="Disordered" evidence="1">
    <location>
        <begin position="26"/>
        <end position="74"/>
    </location>
</feature>
<reference evidence="2 3" key="1">
    <citation type="journal article" date="2014" name="BMC Genomics">
        <title>Comparative genomics of the major fungal agents of human and animal Sporotrichosis: Sporothrix schenckii and Sporothrix brasiliensis.</title>
        <authorList>
            <person name="Teixeira M.M."/>
            <person name="de Almeida L.G."/>
            <person name="Kubitschek-Barreira P."/>
            <person name="Alves F.L."/>
            <person name="Kioshima E.S."/>
            <person name="Abadio A.K."/>
            <person name="Fernandes L."/>
            <person name="Derengowski L.S."/>
            <person name="Ferreira K.S."/>
            <person name="Souza R.C."/>
            <person name="Ruiz J.C."/>
            <person name="de Andrade N.C."/>
            <person name="Paes H.C."/>
            <person name="Nicola A.M."/>
            <person name="Albuquerque P."/>
            <person name="Gerber A.L."/>
            <person name="Martins V.P."/>
            <person name="Peconick L.D."/>
            <person name="Neto A.V."/>
            <person name="Chaucanez C.B."/>
            <person name="Silva P.A."/>
            <person name="Cunha O.L."/>
            <person name="de Oliveira F.F."/>
            <person name="dos Santos T.C."/>
            <person name="Barros A.L."/>
            <person name="Soares M.A."/>
            <person name="de Oliveira L.M."/>
            <person name="Marini M.M."/>
            <person name="Villalobos-Duno H."/>
            <person name="Cunha M.M."/>
            <person name="de Hoog S."/>
            <person name="da Silveira J.F."/>
            <person name="Henrissat B."/>
            <person name="Nino-Vega G.A."/>
            <person name="Cisalpino P.S."/>
            <person name="Mora-Montes H.M."/>
            <person name="Almeida S.R."/>
            <person name="Stajich J.E."/>
            <person name="Lopes-Bezerra L.M."/>
            <person name="Vasconcelos A.T."/>
            <person name="Felipe M.S."/>
        </authorList>
    </citation>
    <scope>NUCLEOTIDE SEQUENCE [LARGE SCALE GENOMIC DNA]</scope>
    <source>
        <strain evidence="2 3">1099-18</strain>
    </source>
</reference>
<dbReference type="RefSeq" id="XP_016588649.1">
    <property type="nucleotide sequence ID" value="XM_016736701.1"/>
</dbReference>
<comment type="caution">
    <text evidence="2">The sequence shown here is derived from an EMBL/GenBank/DDBJ whole genome shotgun (WGS) entry which is preliminary data.</text>
</comment>
<sequence>MATIMTNDEGDEDGHCSFLVQSALSQREMGKKERPSVETGVGFDRGGGQERTERVREADRGGQQLANPLFVHFP</sequence>